<dbReference type="HAMAP" id="MF_01576">
    <property type="entry name" value="THF_DHG_CYH"/>
    <property type="match status" value="1"/>
</dbReference>
<dbReference type="GO" id="GO:0035999">
    <property type="term" value="P:tetrahydrofolate interconversion"/>
    <property type="evidence" value="ECO:0007669"/>
    <property type="project" value="UniProtKB-UniRule"/>
</dbReference>
<dbReference type="CDD" id="cd01080">
    <property type="entry name" value="NAD_bind_m-THF_DH_Cyclohyd"/>
    <property type="match status" value="1"/>
</dbReference>
<comment type="caution">
    <text evidence="14">The sequence shown here is derived from an EMBL/GenBank/DDBJ whole genome shotgun (WGS) entry which is preliminary data.</text>
</comment>
<keyword evidence="6 11" id="KW-0521">NADP</keyword>
<comment type="pathway">
    <text evidence="1 11">One-carbon metabolism; tetrahydrofolate interconversion.</text>
</comment>
<dbReference type="Pfam" id="PF00763">
    <property type="entry name" value="THF_DHG_CYH"/>
    <property type="match status" value="1"/>
</dbReference>
<evidence type="ECO:0000256" key="10">
    <source>
        <dbReference type="ARBA" id="ARBA00023268"/>
    </source>
</evidence>
<comment type="caution">
    <text evidence="11">Lacks conserved residue(s) required for the propagation of feature annotation.</text>
</comment>
<evidence type="ECO:0000256" key="5">
    <source>
        <dbReference type="ARBA" id="ARBA00022801"/>
    </source>
</evidence>
<keyword evidence="2 11" id="KW-0554">One-carbon metabolism</keyword>
<dbReference type="GO" id="GO:0004477">
    <property type="term" value="F:methenyltetrahydrofolate cyclohydrolase activity"/>
    <property type="evidence" value="ECO:0007669"/>
    <property type="project" value="UniProtKB-UniRule"/>
</dbReference>
<keyword evidence="8 11" id="KW-0368">Histidine biosynthesis</keyword>
<evidence type="ECO:0000256" key="9">
    <source>
        <dbReference type="ARBA" id="ARBA00023167"/>
    </source>
</evidence>
<feature type="domain" description="Tetrahydrofolate dehydrogenase/cyclohydrolase NAD(P)-binding" evidence="13">
    <location>
        <begin position="135"/>
        <end position="270"/>
    </location>
</feature>
<dbReference type="EC" id="3.5.4.9" evidence="11"/>
<evidence type="ECO:0000259" key="12">
    <source>
        <dbReference type="Pfam" id="PF00763"/>
    </source>
</evidence>
<keyword evidence="5 11" id="KW-0378">Hydrolase</keyword>
<dbReference type="GO" id="GO:0004488">
    <property type="term" value="F:methylenetetrahydrofolate dehydrogenase (NADP+) activity"/>
    <property type="evidence" value="ECO:0007669"/>
    <property type="project" value="UniProtKB-UniRule"/>
</dbReference>
<dbReference type="GO" id="GO:0000105">
    <property type="term" value="P:L-histidine biosynthetic process"/>
    <property type="evidence" value="ECO:0007669"/>
    <property type="project" value="UniProtKB-KW"/>
</dbReference>
<evidence type="ECO:0000313" key="15">
    <source>
        <dbReference type="Proteomes" id="UP000754226"/>
    </source>
</evidence>
<comment type="catalytic activity">
    <reaction evidence="11">
        <text>(6R)-5,10-methenyltetrahydrofolate + H2O = (6R)-10-formyltetrahydrofolate + H(+)</text>
        <dbReference type="Rhea" id="RHEA:23700"/>
        <dbReference type="ChEBI" id="CHEBI:15377"/>
        <dbReference type="ChEBI" id="CHEBI:15378"/>
        <dbReference type="ChEBI" id="CHEBI:57455"/>
        <dbReference type="ChEBI" id="CHEBI:195366"/>
        <dbReference type="EC" id="3.5.4.9"/>
    </reaction>
</comment>
<gene>
    <name evidence="11" type="primary">folD</name>
    <name evidence="14" type="ORF">KHX13_02840</name>
</gene>
<dbReference type="EMBL" id="JAGZCZ010000003">
    <property type="protein sequence ID" value="MBS5519259.1"/>
    <property type="molecule type" value="Genomic_DNA"/>
</dbReference>
<feature type="domain" description="Tetrahydrofolate dehydrogenase/cyclohydrolase catalytic" evidence="12">
    <location>
        <begin position="7"/>
        <end position="116"/>
    </location>
</feature>
<evidence type="ECO:0000256" key="11">
    <source>
        <dbReference type="HAMAP-Rule" id="MF_01576"/>
    </source>
</evidence>
<comment type="subunit">
    <text evidence="11">Homodimer.</text>
</comment>
<dbReference type="SUPFAM" id="SSF53223">
    <property type="entry name" value="Aminoacid dehydrogenase-like, N-terminal domain"/>
    <property type="match status" value="1"/>
</dbReference>
<evidence type="ECO:0000259" key="13">
    <source>
        <dbReference type="Pfam" id="PF02882"/>
    </source>
</evidence>
<keyword evidence="4 11" id="KW-0658">Purine biosynthesis</keyword>
<evidence type="ECO:0000256" key="8">
    <source>
        <dbReference type="ARBA" id="ARBA00023102"/>
    </source>
</evidence>
<keyword evidence="10 11" id="KW-0511">Multifunctional enzyme</keyword>
<sequence>MKRQLVLKGKPVADAIREKLVSRFSECEATLATFIIGNNAPAHVYKRSLLKCAESLGVRTRDVELPESVTQQEAEAALRALSDDPAVTGILPLMPVPPQIKQMALMSCLDPKKDMDCLHPLNSGEFYLGISPWGPCTPRACIALLDYYHIPLVGKRVVMVGYGDVVGRPLTLMLVDRHATVTVCRSKTKNLPNILSQADVILSAVGKPNFITEDMVRENCVLVDIGLSSLDGKMVGDISEGAKLKKAAAYTPVPGGVGVLSNLMVMETLTRNL</sequence>
<comment type="similarity">
    <text evidence="11">Belongs to the tetrahydrofolate dehydrogenase/cyclohydrolase family.</text>
</comment>
<evidence type="ECO:0000256" key="4">
    <source>
        <dbReference type="ARBA" id="ARBA00022755"/>
    </source>
</evidence>
<dbReference type="InterPro" id="IPR020630">
    <property type="entry name" value="THF_DH/CycHdrlase_cat_dom"/>
</dbReference>
<dbReference type="SUPFAM" id="SSF51735">
    <property type="entry name" value="NAD(P)-binding Rossmann-fold domains"/>
    <property type="match status" value="1"/>
</dbReference>
<dbReference type="Proteomes" id="UP000754226">
    <property type="component" value="Unassembled WGS sequence"/>
</dbReference>
<accession>A0A943I1Z3</accession>
<dbReference type="GO" id="GO:0006164">
    <property type="term" value="P:purine nucleotide biosynthetic process"/>
    <property type="evidence" value="ECO:0007669"/>
    <property type="project" value="UniProtKB-KW"/>
</dbReference>
<protein>
    <recommendedName>
        <fullName evidence="11">Bifunctional protein FolD</fullName>
    </recommendedName>
    <domain>
        <recommendedName>
            <fullName evidence="11">Methylenetetrahydrofolate dehydrogenase</fullName>
            <ecNumber evidence="11">1.5.1.5</ecNumber>
        </recommendedName>
    </domain>
    <domain>
        <recommendedName>
            <fullName evidence="11">Methenyltetrahydrofolate cyclohydrolase</fullName>
            <ecNumber evidence="11">3.5.4.9</ecNumber>
        </recommendedName>
    </domain>
</protein>
<comment type="catalytic activity">
    <reaction evidence="11">
        <text>(6R)-5,10-methylene-5,6,7,8-tetrahydrofolate + NADP(+) = (6R)-5,10-methenyltetrahydrofolate + NADPH</text>
        <dbReference type="Rhea" id="RHEA:22812"/>
        <dbReference type="ChEBI" id="CHEBI:15636"/>
        <dbReference type="ChEBI" id="CHEBI:57455"/>
        <dbReference type="ChEBI" id="CHEBI:57783"/>
        <dbReference type="ChEBI" id="CHEBI:58349"/>
        <dbReference type="EC" id="1.5.1.5"/>
    </reaction>
</comment>
<evidence type="ECO:0000256" key="1">
    <source>
        <dbReference type="ARBA" id="ARBA00004777"/>
    </source>
</evidence>
<evidence type="ECO:0000313" key="14">
    <source>
        <dbReference type="EMBL" id="MBS5519259.1"/>
    </source>
</evidence>
<dbReference type="AlphaFoldDB" id="A0A943I1Z3"/>
<dbReference type="InterPro" id="IPR000672">
    <property type="entry name" value="THF_DH/CycHdrlase"/>
</dbReference>
<dbReference type="PANTHER" id="PTHR48099:SF5">
    <property type="entry name" value="C-1-TETRAHYDROFOLATE SYNTHASE, CYTOPLASMIC"/>
    <property type="match status" value="1"/>
</dbReference>
<dbReference type="GO" id="GO:0009086">
    <property type="term" value="P:methionine biosynthetic process"/>
    <property type="evidence" value="ECO:0007669"/>
    <property type="project" value="UniProtKB-KW"/>
</dbReference>
<comment type="function">
    <text evidence="11">Catalyzes the oxidation of 5,10-methylenetetrahydrofolate to 5,10-methenyltetrahydrofolate and then the hydrolysis of 5,10-methenyltetrahydrofolate to 10-formyltetrahydrofolate.</text>
</comment>
<proteinExistence type="inferred from homology"/>
<dbReference type="PANTHER" id="PTHR48099">
    <property type="entry name" value="C-1-TETRAHYDROFOLATE SYNTHASE, CYTOPLASMIC-RELATED"/>
    <property type="match status" value="1"/>
</dbReference>
<name>A0A943I1Z3_9FIRM</name>
<dbReference type="InterPro" id="IPR046346">
    <property type="entry name" value="Aminoacid_DH-like_N_sf"/>
</dbReference>
<dbReference type="Gene3D" id="3.40.50.720">
    <property type="entry name" value="NAD(P)-binding Rossmann-like Domain"/>
    <property type="match status" value="1"/>
</dbReference>
<evidence type="ECO:0000256" key="2">
    <source>
        <dbReference type="ARBA" id="ARBA00022563"/>
    </source>
</evidence>
<reference evidence="14" key="1">
    <citation type="submission" date="2021-02" db="EMBL/GenBank/DDBJ databases">
        <title>Infant gut strain persistence is associated with maternal origin, phylogeny, and functional potential including surface adhesion and iron acquisition.</title>
        <authorList>
            <person name="Lou Y.C."/>
        </authorList>
    </citation>
    <scope>NUCLEOTIDE SEQUENCE</scope>
    <source>
        <strain evidence="14">L3_106_000M1_dasL3_106_000M1_concoct_15</strain>
    </source>
</reference>
<evidence type="ECO:0000256" key="6">
    <source>
        <dbReference type="ARBA" id="ARBA00022857"/>
    </source>
</evidence>
<keyword evidence="7 11" id="KW-0560">Oxidoreductase</keyword>
<feature type="binding site" evidence="11">
    <location>
        <begin position="161"/>
        <end position="163"/>
    </location>
    <ligand>
        <name>NADP(+)</name>
        <dbReference type="ChEBI" id="CHEBI:58349"/>
    </ligand>
</feature>
<dbReference type="Gene3D" id="3.40.50.10860">
    <property type="entry name" value="Leucine Dehydrogenase, chain A, domain 1"/>
    <property type="match status" value="1"/>
</dbReference>
<dbReference type="EC" id="1.5.1.5" evidence="11"/>
<dbReference type="InterPro" id="IPR020631">
    <property type="entry name" value="THF_DH/CycHdrlase_NAD-bd_dom"/>
</dbReference>
<keyword evidence="3 11" id="KW-0028">Amino-acid biosynthesis</keyword>
<dbReference type="InterPro" id="IPR036291">
    <property type="entry name" value="NAD(P)-bd_dom_sf"/>
</dbReference>
<keyword evidence="9 11" id="KW-0486">Methionine biosynthesis</keyword>
<organism evidence="14 15">
    <name type="scientific">Acidaminococcus intestini</name>
    <dbReference type="NCBI Taxonomy" id="187327"/>
    <lineage>
        <taxon>Bacteria</taxon>
        <taxon>Bacillati</taxon>
        <taxon>Bacillota</taxon>
        <taxon>Negativicutes</taxon>
        <taxon>Acidaminococcales</taxon>
        <taxon>Acidaminococcaceae</taxon>
        <taxon>Acidaminococcus</taxon>
    </lineage>
</organism>
<dbReference type="PRINTS" id="PR00085">
    <property type="entry name" value="THFDHDRGNASE"/>
</dbReference>
<evidence type="ECO:0000256" key="7">
    <source>
        <dbReference type="ARBA" id="ARBA00023002"/>
    </source>
</evidence>
<dbReference type="GO" id="GO:0005829">
    <property type="term" value="C:cytosol"/>
    <property type="evidence" value="ECO:0007669"/>
    <property type="project" value="TreeGrafter"/>
</dbReference>
<evidence type="ECO:0000256" key="3">
    <source>
        <dbReference type="ARBA" id="ARBA00022605"/>
    </source>
</evidence>
<dbReference type="Pfam" id="PF02882">
    <property type="entry name" value="THF_DHG_CYH_C"/>
    <property type="match status" value="1"/>
</dbReference>